<organism evidence="6 7">
    <name type="scientific">Euphydryas editha</name>
    <name type="common">Edith's checkerspot</name>
    <dbReference type="NCBI Taxonomy" id="104508"/>
    <lineage>
        <taxon>Eukaryota</taxon>
        <taxon>Metazoa</taxon>
        <taxon>Ecdysozoa</taxon>
        <taxon>Arthropoda</taxon>
        <taxon>Hexapoda</taxon>
        <taxon>Insecta</taxon>
        <taxon>Pterygota</taxon>
        <taxon>Neoptera</taxon>
        <taxon>Endopterygota</taxon>
        <taxon>Lepidoptera</taxon>
        <taxon>Glossata</taxon>
        <taxon>Ditrysia</taxon>
        <taxon>Papilionoidea</taxon>
        <taxon>Nymphalidae</taxon>
        <taxon>Nymphalinae</taxon>
        <taxon>Euphydryas</taxon>
    </lineage>
</organism>
<feature type="region of interest" description="Disordered" evidence="3">
    <location>
        <begin position="637"/>
        <end position="669"/>
    </location>
</feature>
<feature type="compositionally biased region" description="Low complexity" evidence="3">
    <location>
        <begin position="651"/>
        <end position="663"/>
    </location>
</feature>
<dbReference type="Pfam" id="PF00795">
    <property type="entry name" value="CN_hydrolase"/>
    <property type="match status" value="1"/>
</dbReference>
<feature type="chain" id="PRO_5043381474" description="CN hydrolase domain-containing protein" evidence="4">
    <location>
        <begin position="18"/>
        <end position="688"/>
    </location>
</feature>
<sequence>MFCSLLFLSLCVFYSDQRSTPEDDSYIAAVVEYQVSANSAVNLENYVRLIQDAGEQGADIVVFPEMTLTRGNSVTIPMNSTVREFPVPALHPELYDEVLVSISAAARQNEIYVVINIQEIVNCITNPNDEYCPQLNLYYFNTNVVFDRNGTIIDRYRKINLFGEFTRTPALRPDLGIFETDFGVTFGHFICFDLMFQVPAVQVVQRHNITDVVFTTMWFSEMPYLTAVEIQQAYAQTMNVNFLAAGANNVLVGSAGSGIYSGSAGALISIMPGQPTTRVLVSKVPKVPGQLMPQDTYPGPIYDDPAAMDNLVLITDPSLPSHVTRLLRNGSQEFTLIDKDVVCHFRVNLAQREGEMGPFYRAFIHDGINVYSKRQVGTISCAIIACKTEDIKSCPYKFNKDEETLVIEELEIKMTSYNKHYNTTLKCDDIVYYPISFRNNKFPLSPKNFSYEIANTPRDRSDSSEKTKDITKQVYREHITYSIVLPINNKVTSGYLLFWFQNYRYRAAAFSGVRSFSGMATGGNRVCSVIACTGESIDTCGRRFENYISNTTGIFEELRIIATLPTPRKDNELDADRSAYFPVTLNTEIMPLRSDDYTFQQLSILNIVSIYDFLLTNTNVELYTFAIWGREYTTDAQLASPPSNQHDSAETTTTTTTTPTPTTAQPGSSTTHRINFILFIGSIIIYLR</sequence>
<comment type="similarity">
    <text evidence="1">Belongs to the carbon-nitrogen hydrolase superfamily. BTD/VNN family.</text>
</comment>
<gene>
    <name evidence="6" type="ORF">EEDITHA_LOCUS9441</name>
</gene>
<evidence type="ECO:0000313" key="7">
    <source>
        <dbReference type="Proteomes" id="UP001153954"/>
    </source>
</evidence>
<dbReference type="SUPFAM" id="SSF56317">
    <property type="entry name" value="Carbon-nitrogen hydrolase"/>
    <property type="match status" value="1"/>
</dbReference>
<dbReference type="PANTHER" id="PTHR10609:SF14">
    <property type="entry name" value="BIOTINIDASE"/>
    <property type="match status" value="1"/>
</dbReference>
<evidence type="ECO:0000256" key="3">
    <source>
        <dbReference type="SAM" id="MobiDB-lite"/>
    </source>
</evidence>
<dbReference type="InterPro" id="IPR043957">
    <property type="entry name" value="Vanin_C"/>
</dbReference>
<dbReference type="Pfam" id="PF19018">
    <property type="entry name" value="Vanin_C"/>
    <property type="match status" value="2"/>
</dbReference>
<dbReference type="AlphaFoldDB" id="A0AAU9U6S0"/>
<dbReference type="Proteomes" id="UP001153954">
    <property type="component" value="Unassembled WGS sequence"/>
</dbReference>
<evidence type="ECO:0000256" key="2">
    <source>
        <dbReference type="ARBA" id="ARBA00022801"/>
    </source>
</evidence>
<accession>A0AAU9U6S0</accession>
<name>A0AAU9U6S0_EUPED</name>
<dbReference type="PROSITE" id="PS50263">
    <property type="entry name" value="CN_HYDROLASE"/>
    <property type="match status" value="1"/>
</dbReference>
<evidence type="ECO:0000256" key="4">
    <source>
        <dbReference type="SAM" id="SignalP"/>
    </source>
</evidence>
<feature type="compositionally biased region" description="Polar residues" evidence="3">
    <location>
        <begin position="637"/>
        <end position="646"/>
    </location>
</feature>
<feature type="signal peptide" evidence="4">
    <location>
        <begin position="1"/>
        <end position="17"/>
    </location>
</feature>
<keyword evidence="2" id="KW-0378">Hydrolase</keyword>
<evidence type="ECO:0000313" key="6">
    <source>
        <dbReference type="EMBL" id="CAH2093812.1"/>
    </source>
</evidence>
<dbReference type="EMBL" id="CAKOGL010000013">
    <property type="protein sequence ID" value="CAH2093812.1"/>
    <property type="molecule type" value="Genomic_DNA"/>
</dbReference>
<dbReference type="Gene3D" id="3.60.110.10">
    <property type="entry name" value="Carbon-nitrogen hydrolase"/>
    <property type="match status" value="1"/>
</dbReference>
<proteinExistence type="inferred from homology"/>
<keyword evidence="7" id="KW-1185">Reference proteome</keyword>
<evidence type="ECO:0000259" key="5">
    <source>
        <dbReference type="PROSITE" id="PS50263"/>
    </source>
</evidence>
<reference evidence="6" key="1">
    <citation type="submission" date="2022-03" db="EMBL/GenBank/DDBJ databases">
        <authorList>
            <person name="Tunstrom K."/>
        </authorList>
    </citation>
    <scope>NUCLEOTIDE SEQUENCE</scope>
</reference>
<dbReference type="PANTHER" id="PTHR10609">
    <property type="entry name" value="BIOTINIDASE-RELATED"/>
    <property type="match status" value="1"/>
</dbReference>
<comment type="caution">
    <text evidence="6">The sequence shown here is derived from an EMBL/GenBank/DDBJ whole genome shotgun (WGS) entry which is preliminary data.</text>
</comment>
<evidence type="ECO:0000256" key="1">
    <source>
        <dbReference type="ARBA" id="ARBA00008225"/>
    </source>
</evidence>
<feature type="domain" description="CN hydrolase" evidence="5">
    <location>
        <begin position="26"/>
        <end position="286"/>
    </location>
</feature>
<dbReference type="InterPro" id="IPR040154">
    <property type="entry name" value="Biotinidase/VNN"/>
</dbReference>
<keyword evidence="4" id="KW-0732">Signal</keyword>
<dbReference type="GO" id="GO:0016787">
    <property type="term" value="F:hydrolase activity"/>
    <property type="evidence" value="ECO:0007669"/>
    <property type="project" value="UniProtKB-KW"/>
</dbReference>
<dbReference type="InterPro" id="IPR003010">
    <property type="entry name" value="C-N_Hydrolase"/>
</dbReference>
<dbReference type="InterPro" id="IPR036526">
    <property type="entry name" value="C-N_Hydrolase_sf"/>
</dbReference>
<protein>
    <recommendedName>
        <fullName evidence="5">CN hydrolase domain-containing protein</fullName>
    </recommendedName>
</protein>